<feature type="compositionally biased region" description="Basic residues" evidence="2">
    <location>
        <begin position="743"/>
        <end position="752"/>
    </location>
</feature>
<accession>A0A024GEE7</accession>
<feature type="region of interest" description="Disordered" evidence="2">
    <location>
        <begin position="674"/>
        <end position="693"/>
    </location>
</feature>
<dbReference type="InterPro" id="IPR001683">
    <property type="entry name" value="PX_dom"/>
</dbReference>
<evidence type="ECO:0000313" key="5">
    <source>
        <dbReference type="Proteomes" id="UP000053237"/>
    </source>
</evidence>
<dbReference type="STRING" id="65357.A0A024GEE7"/>
<gene>
    <name evidence="4" type="ORF">BN9_061220</name>
</gene>
<dbReference type="Pfam" id="PF00787">
    <property type="entry name" value="PX"/>
    <property type="match status" value="1"/>
</dbReference>
<feature type="compositionally biased region" description="Basic and acidic residues" evidence="2">
    <location>
        <begin position="772"/>
        <end position="797"/>
    </location>
</feature>
<feature type="compositionally biased region" description="Polar residues" evidence="2">
    <location>
        <begin position="857"/>
        <end position="882"/>
    </location>
</feature>
<evidence type="ECO:0000256" key="1">
    <source>
        <dbReference type="SAM" id="Coils"/>
    </source>
</evidence>
<dbReference type="CDD" id="cd06093">
    <property type="entry name" value="PX_domain"/>
    <property type="match status" value="1"/>
</dbReference>
<feature type="region of interest" description="Disordered" evidence="2">
    <location>
        <begin position="450"/>
        <end position="533"/>
    </location>
</feature>
<dbReference type="SUPFAM" id="SSF64268">
    <property type="entry name" value="PX domain"/>
    <property type="match status" value="1"/>
</dbReference>
<feature type="compositionally biased region" description="Basic and acidic residues" evidence="2">
    <location>
        <begin position="514"/>
        <end position="524"/>
    </location>
</feature>
<feature type="coiled-coil region" evidence="1">
    <location>
        <begin position="137"/>
        <end position="172"/>
    </location>
</feature>
<dbReference type="GO" id="GO:0035091">
    <property type="term" value="F:phosphatidylinositol binding"/>
    <property type="evidence" value="ECO:0007669"/>
    <property type="project" value="InterPro"/>
</dbReference>
<evidence type="ECO:0000256" key="2">
    <source>
        <dbReference type="SAM" id="MobiDB-lite"/>
    </source>
</evidence>
<dbReference type="AlphaFoldDB" id="A0A024GEE7"/>
<feature type="compositionally biased region" description="Acidic residues" evidence="2">
    <location>
        <begin position="476"/>
        <end position="485"/>
    </location>
</feature>
<feature type="compositionally biased region" description="Polar residues" evidence="2">
    <location>
        <begin position="450"/>
        <end position="460"/>
    </location>
</feature>
<protein>
    <recommendedName>
        <fullName evidence="3">PX domain-containing protein</fullName>
    </recommendedName>
</protein>
<feature type="domain" description="PX" evidence="3">
    <location>
        <begin position="561"/>
        <end position="679"/>
    </location>
</feature>
<comment type="caution">
    <text evidence="4">The sequence shown here is derived from an EMBL/GenBank/DDBJ whole genome shotgun (WGS) entry which is preliminary data.</text>
</comment>
<feature type="region of interest" description="Disordered" evidence="2">
    <location>
        <begin position="358"/>
        <end position="377"/>
    </location>
</feature>
<feature type="region of interest" description="Disordered" evidence="2">
    <location>
        <begin position="703"/>
        <end position="809"/>
    </location>
</feature>
<feature type="compositionally biased region" description="Basic and acidic residues" evidence="2">
    <location>
        <begin position="253"/>
        <end position="262"/>
    </location>
</feature>
<dbReference type="Proteomes" id="UP000053237">
    <property type="component" value="Unassembled WGS sequence"/>
</dbReference>
<dbReference type="PROSITE" id="PS50195">
    <property type="entry name" value="PX"/>
    <property type="match status" value="1"/>
</dbReference>
<feature type="region of interest" description="Disordered" evidence="2">
    <location>
        <begin position="180"/>
        <end position="203"/>
    </location>
</feature>
<keyword evidence="5" id="KW-1185">Reference proteome</keyword>
<sequence length="917" mass="103581">MGKSWIVKEGYLQLRVDGRKPQSEGKSATTRTREGHGSFSLIDHYFVLRIDCKIQIFQTNSKENLAKTVYVQAFSGWDGDTLLKLDSYGIEVVCTSRAKEQKTVSLYVAAHNRRDLMQWCRAFVAVLDPQSEPATELSRERRKYKKEVKRNLKLEEEKAQKWKELREKVAQEEHYRQVAREEEISNMTPLERINDSGSLDDDTIRTLEKRQARLQRRRQSAIARLNKSAYRRRLEGASGGKIESMQPLQNKPIDLKPRERVELPPPGQFFQKVSDTTNRNKEEKISRSNRTDRIHASRFHASLSSTTQADRSRTHSNEQIPLPPPNSHDVSDTKQPFEEFFSEDQSLNISVTGSIRPRRVSSFIPPPPPLPTDDESRSSRILYDNHIDELDVPAGEDWKSIRSENSYSNRVNRALEGEDGFSTKQRAQRRIQSVIPTVVNSERLKTSDLNFSETAGSDTHSVVREKPTRRRGLFDDSSDESGENSDDGHEAASFYDATHPNAIRVIHSPSPPDSKTRSRHDMSNKRSSSPLFLDSKVSDTIEKMAITRELPLSASSAHKDSLEVSYVSSRLIQKAGQKPFGVFKYSLLSGSAEHTIEKSYKDLKYIHSRLMEECGTRNLPRFPSKHWYRDNLKAENMHKRALEILQYLQSLVSIPGIIDNEVFRTEYQIAYVEHNRDDKDPRQSEKDASIPGGVSAAKHLTNRLETQSQDSEVSKSKAISKSGRLFASSDSSNGESSDEAVKSKTKKGHKGSKLVIRNASTKSVGSSSMLHSIDHDKHTAKQSDIETEPLHKRDMQESNKVPKKASLPASNGMSIDLLEAIRRGKNLQRTQNSNIPSSNKTQLTTTSVSSVIPSSYMHGSTTDALDTSNPSKLTNVPSSQQVHSVSDAISNALAMRKVFVEFEERSDAIDSDDDWDD</sequence>
<feature type="compositionally biased region" description="Basic and acidic residues" evidence="2">
    <location>
        <begin position="278"/>
        <end position="295"/>
    </location>
</feature>
<name>A0A024GEE7_9STRA</name>
<evidence type="ECO:0000313" key="4">
    <source>
        <dbReference type="EMBL" id="CCI45249.1"/>
    </source>
</evidence>
<keyword evidence="1" id="KW-0175">Coiled coil</keyword>
<organism evidence="4 5">
    <name type="scientific">Albugo candida</name>
    <dbReference type="NCBI Taxonomy" id="65357"/>
    <lineage>
        <taxon>Eukaryota</taxon>
        <taxon>Sar</taxon>
        <taxon>Stramenopiles</taxon>
        <taxon>Oomycota</taxon>
        <taxon>Peronosporomycetes</taxon>
        <taxon>Albuginales</taxon>
        <taxon>Albuginaceae</taxon>
        <taxon>Albugo</taxon>
    </lineage>
</organism>
<dbReference type="EMBL" id="CAIX01000093">
    <property type="protein sequence ID" value="CCI45249.1"/>
    <property type="molecule type" value="Genomic_DNA"/>
</dbReference>
<proteinExistence type="predicted"/>
<dbReference type="OrthoDB" id="167907at2759"/>
<feature type="compositionally biased region" description="Basic and acidic residues" evidence="2">
    <location>
        <begin position="674"/>
        <end position="688"/>
    </location>
</feature>
<feature type="region of interest" description="Disordered" evidence="2">
    <location>
        <begin position="855"/>
        <end position="882"/>
    </location>
</feature>
<dbReference type="InParanoid" id="A0A024GEE7"/>
<feature type="compositionally biased region" description="Polar residues" evidence="2">
    <location>
        <begin position="758"/>
        <end position="770"/>
    </location>
</feature>
<dbReference type="InterPro" id="IPR036871">
    <property type="entry name" value="PX_dom_sf"/>
</dbReference>
<reference evidence="4 5" key="1">
    <citation type="submission" date="2012-05" db="EMBL/GenBank/DDBJ databases">
        <title>Recombination and specialization in a pathogen metapopulation.</title>
        <authorList>
            <person name="Gardiner A."/>
            <person name="Kemen E."/>
            <person name="Schultz-Larsen T."/>
            <person name="MacLean D."/>
            <person name="Van Oosterhout C."/>
            <person name="Jones J.D.G."/>
        </authorList>
    </citation>
    <scope>NUCLEOTIDE SEQUENCE [LARGE SCALE GENOMIC DNA]</scope>
    <source>
        <strain evidence="4 5">Ac Nc2</strain>
    </source>
</reference>
<feature type="region of interest" description="Disordered" evidence="2">
    <location>
        <begin position="232"/>
        <end position="333"/>
    </location>
</feature>
<dbReference type="Gene3D" id="3.30.1520.10">
    <property type="entry name" value="Phox-like domain"/>
    <property type="match status" value="1"/>
</dbReference>
<evidence type="ECO:0000259" key="3">
    <source>
        <dbReference type="PROSITE" id="PS50195"/>
    </source>
</evidence>